<keyword evidence="3" id="KW-1185">Reference proteome</keyword>
<evidence type="ECO:0000256" key="1">
    <source>
        <dbReference type="SAM" id="MobiDB-lite"/>
    </source>
</evidence>
<proteinExistence type="predicted"/>
<dbReference type="Proteomes" id="UP001158576">
    <property type="component" value="Chromosome 2"/>
</dbReference>
<feature type="compositionally biased region" description="Acidic residues" evidence="1">
    <location>
        <begin position="67"/>
        <end position="85"/>
    </location>
</feature>
<protein>
    <submittedName>
        <fullName evidence="2">Oidioi.mRNA.OKI2018_I69.chr2.g5265.t1.cds</fullName>
    </submittedName>
</protein>
<evidence type="ECO:0000313" key="2">
    <source>
        <dbReference type="EMBL" id="CAG5110918.1"/>
    </source>
</evidence>
<reference evidence="2 3" key="1">
    <citation type="submission" date="2021-04" db="EMBL/GenBank/DDBJ databases">
        <authorList>
            <person name="Bliznina A."/>
        </authorList>
    </citation>
    <scope>NUCLEOTIDE SEQUENCE [LARGE SCALE GENOMIC DNA]</scope>
</reference>
<feature type="region of interest" description="Disordered" evidence="1">
    <location>
        <begin position="153"/>
        <end position="180"/>
    </location>
</feature>
<dbReference type="EMBL" id="OU015567">
    <property type="protein sequence ID" value="CAG5110918.1"/>
    <property type="molecule type" value="Genomic_DNA"/>
</dbReference>
<feature type="region of interest" description="Disordered" evidence="1">
    <location>
        <begin position="34"/>
        <end position="85"/>
    </location>
</feature>
<accession>A0ABN7SZK1</accession>
<evidence type="ECO:0000313" key="3">
    <source>
        <dbReference type="Proteomes" id="UP001158576"/>
    </source>
</evidence>
<sequence length="180" mass="20010">MGRKLSLKNSVRIVKLGLTTLCTGNLHLLRRGVEDELDDDGSSSEEEDDGGSIEEEEDFLQYRDQLDDAEEGDDGAGTDDDDQVEAEEMMAMALIDGISINGSIYADELYDKAEERKEDDAANLGVNFIGQNDLDDDASLEFDFDLDLLAFQDSSSSSSEDDRSQKDDDDEDDHLFYDSH</sequence>
<gene>
    <name evidence="2" type="ORF">OKIOD_LOCUS14030</name>
</gene>
<feature type="compositionally biased region" description="Acidic residues" evidence="1">
    <location>
        <begin position="35"/>
        <end position="59"/>
    </location>
</feature>
<organism evidence="2 3">
    <name type="scientific">Oikopleura dioica</name>
    <name type="common">Tunicate</name>
    <dbReference type="NCBI Taxonomy" id="34765"/>
    <lineage>
        <taxon>Eukaryota</taxon>
        <taxon>Metazoa</taxon>
        <taxon>Chordata</taxon>
        <taxon>Tunicata</taxon>
        <taxon>Appendicularia</taxon>
        <taxon>Copelata</taxon>
        <taxon>Oikopleuridae</taxon>
        <taxon>Oikopleura</taxon>
    </lineage>
</organism>
<name>A0ABN7SZK1_OIKDI</name>